<dbReference type="SUPFAM" id="SSF63817">
    <property type="entry name" value="Sortase"/>
    <property type="match status" value="1"/>
</dbReference>
<dbReference type="Pfam" id="PF04203">
    <property type="entry name" value="Sortase"/>
    <property type="match status" value="1"/>
</dbReference>
<sequence>MPRAEPIRLRIPSLGIDTALLPLGLGPDGALQPPPLGQGGTAGWYAAGTSPGEKGTAIVTGHVDTPDGPAVFYPLSQLTPGATVTVERADHTTATFTVDRVTNYPKTNVPDEVYAPATRPELRLITCGGAFDRTRGGYQDNTVAYAHLTR</sequence>
<organism evidence="2 3">
    <name type="scientific">Kitasatospora phosalacinea</name>
    <dbReference type="NCBI Taxonomy" id="2065"/>
    <lineage>
        <taxon>Bacteria</taxon>
        <taxon>Bacillati</taxon>
        <taxon>Actinomycetota</taxon>
        <taxon>Actinomycetes</taxon>
        <taxon>Kitasatosporales</taxon>
        <taxon>Streptomycetaceae</taxon>
        <taxon>Kitasatospora</taxon>
    </lineage>
</organism>
<proteinExistence type="predicted"/>
<evidence type="ECO:0000313" key="2">
    <source>
        <dbReference type="EMBL" id="GLW59504.1"/>
    </source>
</evidence>
<name>A0A9W6USI7_9ACTN</name>
<dbReference type="NCBIfam" id="NF033748">
    <property type="entry name" value="class_F_sortase"/>
    <property type="match status" value="1"/>
</dbReference>
<reference evidence="2" key="1">
    <citation type="submission" date="2023-02" db="EMBL/GenBank/DDBJ databases">
        <title>Kitasatospora phosalacinea NBRC 14362.</title>
        <authorList>
            <person name="Ichikawa N."/>
            <person name="Sato H."/>
            <person name="Tonouchi N."/>
        </authorList>
    </citation>
    <scope>NUCLEOTIDE SEQUENCE</scope>
    <source>
        <strain evidence="2">NBRC 14362</strain>
    </source>
</reference>
<accession>A0A9W6USI7</accession>
<dbReference type="EMBL" id="BSRX01000087">
    <property type="protein sequence ID" value="GLW59504.1"/>
    <property type="molecule type" value="Genomic_DNA"/>
</dbReference>
<dbReference type="Gene3D" id="2.40.260.10">
    <property type="entry name" value="Sortase"/>
    <property type="match status" value="1"/>
</dbReference>
<dbReference type="RefSeq" id="WP_234337671.1">
    <property type="nucleotide sequence ID" value="NZ_BSRX01000087.1"/>
</dbReference>
<dbReference type="InterPro" id="IPR005754">
    <property type="entry name" value="Sortase"/>
</dbReference>
<evidence type="ECO:0008006" key="4">
    <source>
        <dbReference type="Google" id="ProtNLM"/>
    </source>
</evidence>
<dbReference type="InterPro" id="IPR023365">
    <property type="entry name" value="Sortase_dom-sf"/>
</dbReference>
<dbReference type="CDD" id="cd05829">
    <property type="entry name" value="Sortase_F"/>
    <property type="match status" value="1"/>
</dbReference>
<dbReference type="GO" id="GO:0016787">
    <property type="term" value="F:hydrolase activity"/>
    <property type="evidence" value="ECO:0007669"/>
    <property type="project" value="UniProtKB-KW"/>
</dbReference>
<dbReference type="InterPro" id="IPR042001">
    <property type="entry name" value="Sortase_F"/>
</dbReference>
<protein>
    <recommendedName>
        <fullName evidence="4">Class F sortase</fullName>
    </recommendedName>
</protein>
<comment type="caution">
    <text evidence="2">The sequence shown here is derived from an EMBL/GenBank/DDBJ whole genome shotgun (WGS) entry which is preliminary data.</text>
</comment>
<keyword evidence="1" id="KW-0378">Hydrolase</keyword>
<dbReference type="Proteomes" id="UP001165143">
    <property type="component" value="Unassembled WGS sequence"/>
</dbReference>
<evidence type="ECO:0000313" key="3">
    <source>
        <dbReference type="Proteomes" id="UP001165143"/>
    </source>
</evidence>
<dbReference type="AlphaFoldDB" id="A0A9W6USI7"/>
<evidence type="ECO:0000256" key="1">
    <source>
        <dbReference type="ARBA" id="ARBA00022801"/>
    </source>
</evidence>
<gene>
    <name evidence="2" type="ORF">Kpho01_75140</name>
</gene>